<dbReference type="RefSeq" id="WP_377944425.1">
    <property type="nucleotide sequence ID" value="NZ_JBHUCX010000067.1"/>
</dbReference>
<dbReference type="Proteomes" id="UP001597079">
    <property type="component" value="Unassembled WGS sequence"/>
</dbReference>
<dbReference type="SMART" id="SM01130">
    <property type="entry name" value="DHDPS"/>
    <property type="match status" value="1"/>
</dbReference>
<proteinExistence type="inferred from homology"/>
<evidence type="ECO:0000313" key="4">
    <source>
        <dbReference type="EMBL" id="MFD1676522.1"/>
    </source>
</evidence>
<name>A0ABW4JNV5_9BACL</name>
<dbReference type="Pfam" id="PF00701">
    <property type="entry name" value="DHDPS"/>
    <property type="match status" value="1"/>
</dbReference>
<keyword evidence="2 3" id="KW-0456">Lyase</keyword>
<dbReference type="InterPro" id="IPR013785">
    <property type="entry name" value="Aldolase_TIM"/>
</dbReference>
<reference evidence="5" key="1">
    <citation type="journal article" date="2019" name="Int. J. Syst. Evol. Microbiol.">
        <title>The Global Catalogue of Microorganisms (GCM) 10K type strain sequencing project: providing services to taxonomists for standard genome sequencing and annotation.</title>
        <authorList>
            <consortium name="The Broad Institute Genomics Platform"/>
            <consortium name="The Broad Institute Genome Sequencing Center for Infectious Disease"/>
            <person name="Wu L."/>
            <person name="Ma J."/>
        </authorList>
    </citation>
    <scope>NUCLEOTIDE SEQUENCE [LARGE SCALE GENOMIC DNA]</scope>
    <source>
        <strain evidence="5">CGMCC 1.12286</strain>
    </source>
</reference>
<dbReference type="InterPro" id="IPR002220">
    <property type="entry name" value="DapA-like"/>
</dbReference>
<dbReference type="EMBL" id="JBHUCX010000067">
    <property type="protein sequence ID" value="MFD1676522.1"/>
    <property type="molecule type" value="Genomic_DNA"/>
</dbReference>
<comment type="similarity">
    <text evidence="1 3">Belongs to the DapA family.</text>
</comment>
<dbReference type="PANTHER" id="PTHR12128">
    <property type="entry name" value="DIHYDRODIPICOLINATE SYNTHASE"/>
    <property type="match status" value="1"/>
</dbReference>
<accession>A0ABW4JNV5</accession>
<dbReference type="CDD" id="cd00408">
    <property type="entry name" value="DHDPS-like"/>
    <property type="match status" value="1"/>
</dbReference>
<evidence type="ECO:0000313" key="5">
    <source>
        <dbReference type="Proteomes" id="UP001597079"/>
    </source>
</evidence>
<organism evidence="4 5">
    <name type="scientific">Alicyclobacillus fodiniaquatilis</name>
    <dbReference type="NCBI Taxonomy" id="1661150"/>
    <lineage>
        <taxon>Bacteria</taxon>
        <taxon>Bacillati</taxon>
        <taxon>Bacillota</taxon>
        <taxon>Bacilli</taxon>
        <taxon>Bacillales</taxon>
        <taxon>Alicyclobacillaceae</taxon>
        <taxon>Alicyclobacillus</taxon>
    </lineage>
</organism>
<dbReference type="Gene3D" id="3.20.20.70">
    <property type="entry name" value="Aldolase class I"/>
    <property type="match status" value="1"/>
</dbReference>
<evidence type="ECO:0000256" key="3">
    <source>
        <dbReference type="PIRNR" id="PIRNR001365"/>
    </source>
</evidence>
<protein>
    <submittedName>
        <fullName evidence="4">Dihydrodipicolinate synthase family protein</fullName>
    </submittedName>
</protein>
<gene>
    <name evidence="4" type="ORF">ACFSB2_17630</name>
</gene>
<evidence type="ECO:0000256" key="2">
    <source>
        <dbReference type="ARBA" id="ARBA00023239"/>
    </source>
</evidence>
<dbReference type="PANTHER" id="PTHR12128:SF66">
    <property type="entry name" value="4-HYDROXY-2-OXOGLUTARATE ALDOLASE, MITOCHONDRIAL"/>
    <property type="match status" value="1"/>
</dbReference>
<dbReference type="SUPFAM" id="SSF51569">
    <property type="entry name" value="Aldolase"/>
    <property type="match status" value="1"/>
</dbReference>
<keyword evidence="5" id="KW-1185">Reference proteome</keyword>
<evidence type="ECO:0000256" key="1">
    <source>
        <dbReference type="ARBA" id="ARBA00007592"/>
    </source>
</evidence>
<comment type="caution">
    <text evidence="4">The sequence shown here is derived from an EMBL/GenBank/DDBJ whole genome shotgun (WGS) entry which is preliminary data.</text>
</comment>
<dbReference type="PIRSF" id="PIRSF001365">
    <property type="entry name" value="DHDPS"/>
    <property type="match status" value="1"/>
</dbReference>
<sequence>MFSISRGVWPTMVTPFTPTYEVDYAALERLVEWYIAKGVDGLFAVCQSSEMFHLSLDERVRIARIVKQCAGSRIPVIASGHVSDSAEEQQKELQLMAQTGIDGLVLVTNRIAGPDTPEDVWRENLVSLLEGMNLDVPLGWYECPHPYKHLMSPERLKWCAEYKDFVFLKDTSCNIDSIKAKISAVHATNLKLFNANSATLLDSLKLGAAGFSGVMANIHPELYVWLISNWRDQPKRAEKLMDFLSMASLLETQLYPACAKYYLVLEGVLDNIACRSLLDCQFTDVQRLQVEQLRRLTHCVSDDVGISRSGSF</sequence>